<dbReference type="SUPFAM" id="SSF56059">
    <property type="entry name" value="Glutathione synthetase ATP-binding domain-like"/>
    <property type="match status" value="1"/>
</dbReference>
<proteinExistence type="inferred from homology"/>
<evidence type="ECO:0000313" key="8">
    <source>
        <dbReference type="Proteomes" id="UP000728032"/>
    </source>
</evidence>
<dbReference type="Proteomes" id="UP000728032">
    <property type="component" value="Unassembled WGS sequence"/>
</dbReference>
<evidence type="ECO:0000256" key="3">
    <source>
        <dbReference type="ARBA" id="ARBA00023018"/>
    </source>
</evidence>
<feature type="domain" description="Synapsin ATP-binding" evidence="6">
    <location>
        <begin position="1"/>
        <end position="136"/>
    </location>
</feature>
<dbReference type="InterPro" id="IPR020898">
    <property type="entry name" value="Synapsin_ATP-bd_dom"/>
</dbReference>
<organism evidence="7">
    <name type="scientific">Oppiella nova</name>
    <dbReference type="NCBI Taxonomy" id="334625"/>
    <lineage>
        <taxon>Eukaryota</taxon>
        <taxon>Metazoa</taxon>
        <taxon>Ecdysozoa</taxon>
        <taxon>Arthropoda</taxon>
        <taxon>Chelicerata</taxon>
        <taxon>Arachnida</taxon>
        <taxon>Acari</taxon>
        <taxon>Acariformes</taxon>
        <taxon>Sarcoptiformes</taxon>
        <taxon>Oribatida</taxon>
        <taxon>Brachypylina</taxon>
        <taxon>Oppioidea</taxon>
        <taxon>Oppiidae</taxon>
        <taxon>Oppiella</taxon>
    </lineage>
</organism>
<evidence type="ECO:0000256" key="1">
    <source>
        <dbReference type="ARBA" id="ARBA00008243"/>
    </source>
</evidence>
<dbReference type="AlphaFoldDB" id="A0A7R9MB24"/>
<feature type="compositionally biased region" description="Low complexity" evidence="5">
    <location>
        <begin position="186"/>
        <end position="199"/>
    </location>
</feature>
<dbReference type="PRINTS" id="PR01368">
    <property type="entry name" value="SYNAPSIN"/>
</dbReference>
<evidence type="ECO:0000259" key="6">
    <source>
        <dbReference type="Pfam" id="PF02750"/>
    </source>
</evidence>
<dbReference type="PANTHER" id="PTHR10841">
    <property type="entry name" value="SYNAPSIN"/>
    <property type="match status" value="1"/>
</dbReference>
<evidence type="ECO:0000256" key="4">
    <source>
        <dbReference type="ARBA" id="ARBA00034103"/>
    </source>
</evidence>
<gene>
    <name evidence="7" type="ORF">ONB1V03_LOCUS13285</name>
</gene>
<dbReference type="GO" id="GO:0007269">
    <property type="term" value="P:neurotransmitter secretion"/>
    <property type="evidence" value="ECO:0007669"/>
    <property type="project" value="InterPro"/>
</dbReference>
<keyword evidence="3" id="KW-0770">Synapse</keyword>
<keyword evidence="2" id="KW-0597">Phosphoprotein</keyword>
<dbReference type="InterPro" id="IPR001359">
    <property type="entry name" value="Synapsin"/>
</dbReference>
<feature type="compositionally biased region" description="Low complexity" evidence="5">
    <location>
        <begin position="253"/>
        <end position="265"/>
    </location>
</feature>
<dbReference type="PANTHER" id="PTHR10841:SF17">
    <property type="entry name" value="SYNAPSIN"/>
    <property type="match status" value="1"/>
</dbReference>
<feature type="region of interest" description="Disordered" evidence="5">
    <location>
        <begin position="143"/>
        <end position="290"/>
    </location>
</feature>
<dbReference type="GO" id="GO:0030672">
    <property type="term" value="C:synaptic vesicle membrane"/>
    <property type="evidence" value="ECO:0007669"/>
    <property type="project" value="TreeGrafter"/>
</dbReference>
<feature type="compositionally biased region" description="Polar residues" evidence="5">
    <location>
        <begin position="220"/>
        <end position="237"/>
    </location>
</feature>
<comment type="similarity">
    <text evidence="1">Belongs to the synapsin family.</text>
</comment>
<dbReference type="FunFam" id="3.30.470.20:FF:000059">
    <property type="entry name" value="Synapsin-3"/>
    <property type="match status" value="1"/>
</dbReference>
<keyword evidence="8" id="KW-1185">Reference proteome</keyword>
<dbReference type="OrthoDB" id="10249572at2759"/>
<evidence type="ECO:0000313" key="7">
    <source>
        <dbReference type="EMBL" id="CAD7656649.1"/>
    </source>
</evidence>
<accession>A0A7R9MB24</accession>
<evidence type="ECO:0000256" key="2">
    <source>
        <dbReference type="ARBA" id="ARBA00022553"/>
    </source>
</evidence>
<protein>
    <recommendedName>
        <fullName evidence="6">Synapsin ATP-binding domain-containing protein</fullName>
    </recommendedName>
</protein>
<dbReference type="Pfam" id="PF02750">
    <property type="entry name" value="Synapsin_C"/>
    <property type="match status" value="1"/>
</dbReference>
<evidence type="ECO:0000256" key="5">
    <source>
        <dbReference type="SAM" id="MobiDB-lite"/>
    </source>
</evidence>
<feature type="compositionally biased region" description="Basic and acidic residues" evidence="5">
    <location>
        <begin position="279"/>
        <end position="290"/>
    </location>
</feature>
<dbReference type="EMBL" id="CAJPVJ010011501">
    <property type="protein sequence ID" value="CAG2173836.1"/>
    <property type="molecule type" value="Genomic_DNA"/>
</dbReference>
<sequence length="304" mass="33454">MKVENMQDFNDLASVVAVTKTYCTIEPFIDAKCDVHIQKIGTNLKAYARKSISGNWKANVGSAVLEQINVNERYKKWMDDVSEAFGGLDICAVELIVGKDGKEHIIEVTGSAMTLLGESQEEDRRSIADLVVQRMQYFCRPTMSKRSSLTTGYGSTEEQPSDLPQPQTQMSAGRVGTQGQQPVNQPPQRGAAPPQRQPSQPVPPQAGPQTQRRGSKDQNEVNSISGVTNPFSHQTPANVGPNVGPKQTSVVENQQNITQNQNQSQRPTLFRRSSQTGNEESKGDEVDDTMRNLRKTFAGIFGDM</sequence>
<comment type="subcellular location">
    <subcellularLocation>
        <location evidence="4">Synapse</location>
    </subcellularLocation>
</comment>
<name>A0A7R9MB24_9ACAR</name>
<dbReference type="Gene3D" id="3.30.470.20">
    <property type="entry name" value="ATP-grasp fold, B domain"/>
    <property type="match status" value="1"/>
</dbReference>
<feature type="compositionally biased region" description="Polar residues" evidence="5">
    <location>
        <begin position="144"/>
        <end position="183"/>
    </location>
</feature>
<reference evidence="7" key="1">
    <citation type="submission" date="2020-11" db="EMBL/GenBank/DDBJ databases">
        <authorList>
            <person name="Tran Van P."/>
        </authorList>
    </citation>
    <scope>NUCLEOTIDE SEQUENCE</scope>
</reference>
<dbReference type="EMBL" id="OC926326">
    <property type="protein sequence ID" value="CAD7656649.1"/>
    <property type="molecule type" value="Genomic_DNA"/>
</dbReference>